<dbReference type="InterPro" id="IPR013865">
    <property type="entry name" value="FAM32A"/>
</dbReference>
<dbReference type="PANTHER" id="PTHR13282">
    <property type="entry name" value="PROTEIN FAM32A"/>
    <property type="match status" value="1"/>
</dbReference>
<name>A0AAF3ELZ4_9BILA</name>
<reference evidence="3" key="1">
    <citation type="submission" date="2024-02" db="UniProtKB">
        <authorList>
            <consortium name="WormBaseParasite"/>
        </authorList>
    </citation>
    <scope>IDENTIFICATION</scope>
</reference>
<protein>
    <recommendedName>
        <fullName evidence="4">Protein FAM32A</fullName>
    </recommendedName>
</protein>
<sequence>MEHEKKHVITGGLKLKKGDLFKKKKKKVDLKEVDLTIKKDGTSSTTKLTEAERKFKQRQEKTMFERMQKKAVVSHREKVEQFNKQMSELTEFNDIPKVSWTK</sequence>
<evidence type="ECO:0000313" key="2">
    <source>
        <dbReference type="Proteomes" id="UP000887575"/>
    </source>
</evidence>
<evidence type="ECO:0000313" key="3">
    <source>
        <dbReference type="WBParaSite" id="MBELARI_LOCUS14758"/>
    </source>
</evidence>
<accession>A0AAF3ELZ4</accession>
<dbReference type="PANTHER" id="PTHR13282:SF6">
    <property type="entry name" value="PROTEIN FAM32A"/>
    <property type="match status" value="1"/>
</dbReference>
<comment type="similarity">
    <text evidence="1">Belongs to the FAM32 family.</text>
</comment>
<organism evidence="2 3">
    <name type="scientific">Mesorhabditis belari</name>
    <dbReference type="NCBI Taxonomy" id="2138241"/>
    <lineage>
        <taxon>Eukaryota</taxon>
        <taxon>Metazoa</taxon>
        <taxon>Ecdysozoa</taxon>
        <taxon>Nematoda</taxon>
        <taxon>Chromadorea</taxon>
        <taxon>Rhabditida</taxon>
        <taxon>Rhabditina</taxon>
        <taxon>Rhabditomorpha</taxon>
        <taxon>Rhabditoidea</taxon>
        <taxon>Rhabditidae</taxon>
        <taxon>Mesorhabditinae</taxon>
        <taxon>Mesorhabditis</taxon>
    </lineage>
</organism>
<dbReference type="GO" id="GO:0005730">
    <property type="term" value="C:nucleolus"/>
    <property type="evidence" value="ECO:0007669"/>
    <property type="project" value="TreeGrafter"/>
</dbReference>
<keyword evidence="2" id="KW-1185">Reference proteome</keyword>
<evidence type="ECO:0008006" key="4">
    <source>
        <dbReference type="Google" id="ProtNLM"/>
    </source>
</evidence>
<dbReference type="WBParaSite" id="MBELARI_LOCUS14758">
    <property type="protein sequence ID" value="MBELARI_LOCUS14758"/>
    <property type="gene ID" value="MBELARI_LOCUS14758"/>
</dbReference>
<dbReference type="AlphaFoldDB" id="A0AAF3ELZ4"/>
<dbReference type="Proteomes" id="UP000887575">
    <property type="component" value="Unassembled WGS sequence"/>
</dbReference>
<proteinExistence type="inferred from homology"/>
<evidence type="ECO:0000256" key="1">
    <source>
        <dbReference type="ARBA" id="ARBA00008948"/>
    </source>
</evidence>